<evidence type="ECO:0000256" key="2">
    <source>
        <dbReference type="ARBA" id="ARBA00007362"/>
    </source>
</evidence>
<evidence type="ECO:0000313" key="9">
    <source>
        <dbReference type="EMBL" id="MBS7457644.1"/>
    </source>
</evidence>
<feature type="transmembrane region" description="Helical" evidence="6">
    <location>
        <begin position="278"/>
        <end position="295"/>
    </location>
</feature>
<gene>
    <name evidence="9" type="ORF">KB893_010910</name>
    <name evidence="8" type="ORF">KB893_09960</name>
</gene>
<feature type="transmembrane region" description="Helical" evidence="6">
    <location>
        <begin position="253"/>
        <end position="272"/>
    </location>
</feature>
<feature type="transmembrane region" description="Helical" evidence="6">
    <location>
        <begin position="104"/>
        <end position="124"/>
    </location>
</feature>
<reference evidence="8" key="2">
    <citation type="submission" date="2021-04" db="EMBL/GenBank/DDBJ databases">
        <authorList>
            <person name="Karlyshev A.V."/>
        </authorList>
    </citation>
    <scope>NUCLEOTIDE SEQUENCE</scope>
    <source>
        <strain evidence="8">LMG 29479</strain>
    </source>
</reference>
<dbReference type="AlphaFoldDB" id="A0A8J8AXY2"/>
<evidence type="ECO:0000256" key="4">
    <source>
        <dbReference type="ARBA" id="ARBA00022989"/>
    </source>
</evidence>
<dbReference type="PANTHER" id="PTHR32322:SF2">
    <property type="entry name" value="EAMA DOMAIN-CONTAINING PROTEIN"/>
    <property type="match status" value="1"/>
</dbReference>
<evidence type="ECO:0000256" key="5">
    <source>
        <dbReference type="ARBA" id="ARBA00023136"/>
    </source>
</evidence>
<evidence type="ECO:0000313" key="10">
    <source>
        <dbReference type="Proteomes" id="UP000675747"/>
    </source>
</evidence>
<dbReference type="PANTHER" id="PTHR32322">
    <property type="entry name" value="INNER MEMBRANE TRANSPORTER"/>
    <property type="match status" value="1"/>
</dbReference>
<feature type="transmembrane region" description="Helical" evidence="6">
    <location>
        <begin position="78"/>
        <end position="98"/>
    </location>
</feature>
<accession>A0A8J8AXY2</accession>
<dbReference type="Pfam" id="PF00892">
    <property type="entry name" value="EamA"/>
    <property type="match status" value="2"/>
</dbReference>
<evidence type="ECO:0000259" key="7">
    <source>
        <dbReference type="Pfam" id="PF00892"/>
    </source>
</evidence>
<evidence type="ECO:0000256" key="6">
    <source>
        <dbReference type="SAM" id="Phobius"/>
    </source>
</evidence>
<dbReference type="InterPro" id="IPR000620">
    <property type="entry name" value="EamA_dom"/>
</dbReference>
<keyword evidence="5 6" id="KW-0472">Membrane</keyword>
<keyword evidence="3 6" id="KW-0812">Transmembrane</keyword>
<comment type="similarity">
    <text evidence="2">Belongs to the EamA transporter family.</text>
</comment>
<evidence type="ECO:0000256" key="1">
    <source>
        <dbReference type="ARBA" id="ARBA00004141"/>
    </source>
</evidence>
<dbReference type="InterPro" id="IPR037185">
    <property type="entry name" value="EmrE-like"/>
</dbReference>
<dbReference type="Proteomes" id="UP000675747">
    <property type="component" value="Unassembled WGS sequence"/>
</dbReference>
<feature type="transmembrane region" description="Helical" evidence="6">
    <location>
        <begin position="47"/>
        <end position="66"/>
    </location>
</feature>
<keyword evidence="4 6" id="KW-1133">Transmembrane helix</keyword>
<feature type="transmembrane region" description="Helical" evidence="6">
    <location>
        <begin position="136"/>
        <end position="154"/>
    </location>
</feature>
<comment type="subcellular location">
    <subcellularLocation>
        <location evidence="1">Membrane</location>
        <topology evidence="1">Multi-pass membrane protein</topology>
    </subcellularLocation>
</comment>
<dbReference type="InterPro" id="IPR050638">
    <property type="entry name" value="AA-Vitamin_Transporters"/>
</dbReference>
<proteinExistence type="inferred from homology"/>
<evidence type="ECO:0000256" key="3">
    <source>
        <dbReference type="ARBA" id="ARBA00022692"/>
    </source>
</evidence>
<organism evidence="8">
    <name type="scientific">Coralloluteibacterium stylophorae</name>
    <dbReference type="NCBI Taxonomy" id="1776034"/>
    <lineage>
        <taxon>Bacteria</taxon>
        <taxon>Pseudomonadati</taxon>
        <taxon>Pseudomonadota</taxon>
        <taxon>Gammaproteobacteria</taxon>
        <taxon>Lysobacterales</taxon>
        <taxon>Lysobacteraceae</taxon>
        <taxon>Coralloluteibacterium</taxon>
    </lineage>
</organism>
<comment type="caution">
    <text evidence="8">The sequence shown here is derived from an EMBL/GenBank/DDBJ whole genome shotgun (WGS) entry which is preliminary data.</text>
</comment>
<feature type="transmembrane region" description="Helical" evidence="6">
    <location>
        <begin position="222"/>
        <end position="244"/>
    </location>
</feature>
<sequence>MTSSGTALPPSTADARGAAGGVGMAFVLVWCTGYIAGTLAVAHGGPLTTLVLRFGLTTLVFALLALVGRASWPARRELGHSAVVGALLLALQFGGMYIGLRLGATAGVAALATGSMPLVVALLALAGGERLGGGQWSGLAIGFCGVAMVVADRVDGATPPLAWLALGASVLGISLGTLYQKRHASRLDMRVGLTVQNATATLLVLPLAIVLEGVHFERSAAFLLPLAWLVGVNSVGGFALLFVLIRRGAATKVAALFFLMPPVTAVMGWLWLGEHLTLLKGAGFACAAAGVWLATRRAAPPGRA</sequence>
<dbReference type="GO" id="GO:0016020">
    <property type="term" value="C:membrane"/>
    <property type="evidence" value="ECO:0007669"/>
    <property type="project" value="UniProtKB-SubCell"/>
</dbReference>
<reference evidence="9 10" key="1">
    <citation type="journal article" date="2021" name="Microbiol. Resour. Announc.">
        <title>Draft Genome Sequence of Coralloluteibacterium stylophorae LMG 29479T.</title>
        <authorList>
            <person name="Karlyshev A.V."/>
            <person name="Kudryashova E.B."/>
            <person name="Ariskina E.V."/>
            <person name="Conroy A.P."/>
            <person name="Abidueva E.Y."/>
        </authorList>
    </citation>
    <scope>NUCLEOTIDE SEQUENCE [LARGE SCALE GENOMIC DNA]</scope>
    <source>
        <strain evidence="9 10">LMG 29479</strain>
    </source>
</reference>
<keyword evidence="10" id="KW-1185">Reference proteome</keyword>
<feature type="domain" description="EamA" evidence="7">
    <location>
        <begin position="168"/>
        <end position="295"/>
    </location>
</feature>
<name>A0A8J8AXY2_9GAMM</name>
<feature type="transmembrane region" description="Helical" evidence="6">
    <location>
        <begin position="160"/>
        <end position="179"/>
    </location>
</feature>
<protein>
    <submittedName>
        <fullName evidence="8">DMT family transporter</fullName>
    </submittedName>
</protein>
<dbReference type="SUPFAM" id="SSF103481">
    <property type="entry name" value="Multidrug resistance efflux transporter EmrE"/>
    <property type="match status" value="2"/>
</dbReference>
<feature type="transmembrane region" description="Helical" evidence="6">
    <location>
        <begin position="191"/>
        <end position="210"/>
    </location>
</feature>
<dbReference type="EMBL" id="JAGQFT020000006">
    <property type="protein sequence ID" value="MBS7457644.1"/>
    <property type="molecule type" value="Genomic_DNA"/>
</dbReference>
<feature type="domain" description="EamA" evidence="7">
    <location>
        <begin position="24"/>
        <end position="150"/>
    </location>
</feature>
<dbReference type="EMBL" id="JAGQFT010000077">
    <property type="protein sequence ID" value="MBR0562837.1"/>
    <property type="molecule type" value="Genomic_DNA"/>
</dbReference>
<feature type="transmembrane region" description="Helical" evidence="6">
    <location>
        <begin position="21"/>
        <end position="41"/>
    </location>
</feature>
<evidence type="ECO:0000313" key="8">
    <source>
        <dbReference type="EMBL" id="MBR0562837.1"/>
    </source>
</evidence>